<name>A0AAW1XAP3_RUBAR</name>
<comment type="caution">
    <text evidence="2">The sequence shown here is derived from an EMBL/GenBank/DDBJ whole genome shotgun (WGS) entry which is preliminary data.</text>
</comment>
<dbReference type="EMBL" id="JBEDUW010000004">
    <property type="protein sequence ID" value="KAK9932867.1"/>
    <property type="molecule type" value="Genomic_DNA"/>
</dbReference>
<feature type="region of interest" description="Disordered" evidence="1">
    <location>
        <begin position="1"/>
        <end position="42"/>
    </location>
</feature>
<gene>
    <name evidence="2" type="ORF">M0R45_020089</name>
</gene>
<reference evidence="2 3" key="1">
    <citation type="journal article" date="2023" name="G3 (Bethesda)">
        <title>A chromosome-length genome assembly and annotation of blackberry (Rubus argutus, cv. 'Hillquist').</title>
        <authorList>
            <person name="Bruna T."/>
            <person name="Aryal R."/>
            <person name="Dudchenko O."/>
            <person name="Sargent D.J."/>
            <person name="Mead D."/>
            <person name="Buti M."/>
            <person name="Cavallini A."/>
            <person name="Hytonen T."/>
            <person name="Andres J."/>
            <person name="Pham M."/>
            <person name="Weisz D."/>
            <person name="Mascagni F."/>
            <person name="Usai G."/>
            <person name="Natali L."/>
            <person name="Bassil N."/>
            <person name="Fernandez G.E."/>
            <person name="Lomsadze A."/>
            <person name="Armour M."/>
            <person name="Olukolu B."/>
            <person name="Poorten T."/>
            <person name="Britton C."/>
            <person name="Davik J."/>
            <person name="Ashrafi H."/>
            <person name="Aiden E.L."/>
            <person name="Borodovsky M."/>
            <person name="Worthington M."/>
        </authorList>
    </citation>
    <scope>NUCLEOTIDE SEQUENCE [LARGE SCALE GENOMIC DNA]</scope>
    <source>
        <strain evidence="2">PI 553951</strain>
    </source>
</reference>
<dbReference type="AlphaFoldDB" id="A0AAW1XAP3"/>
<proteinExistence type="predicted"/>
<sequence length="85" mass="9860">MPRIPSSHRRFNTTQFCCPSRRRKNRRRGRFEDSSDYGSTRTRTRLSSCRDLAIVEIAEALTTPSSTSKSRNSRHPLLPHQSPCR</sequence>
<protein>
    <submittedName>
        <fullName evidence="2">Uncharacterized protein</fullName>
    </submittedName>
</protein>
<dbReference type="Proteomes" id="UP001457282">
    <property type="component" value="Unassembled WGS sequence"/>
</dbReference>
<feature type="region of interest" description="Disordered" evidence="1">
    <location>
        <begin position="60"/>
        <end position="85"/>
    </location>
</feature>
<keyword evidence="3" id="KW-1185">Reference proteome</keyword>
<organism evidence="2 3">
    <name type="scientific">Rubus argutus</name>
    <name type="common">Southern blackberry</name>
    <dbReference type="NCBI Taxonomy" id="59490"/>
    <lineage>
        <taxon>Eukaryota</taxon>
        <taxon>Viridiplantae</taxon>
        <taxon>Streptophyta</taxon>
        <taxon>Embryophyta</taxon>
        <taxon>Tracheophyta</taxon>
        <taxon>Spermatophyta</taxon>
        <taxon>Magnoliopsida</taxon>
        <taxon>eudicotyledons</taxon>
        <taxon>Gunneridae</taxon>
        <taxon>Pentapetalae</taxon>
        <taxon>rosids</taxon>
        <taxon>fabids</taxon>
        <taxon>Rosales</taxon>
        <taxon>Rosaceae</taxon>
        <taxon>Rosoideae</taxon>
        <taxon>Rosoideae incertae sedis</taxon>
        <taxon>Rubus</taxon>
    </lineage>
</organism>
<evidence type="ECO:0000313" key="2">
    <source>
        <dbReference type="EMBL" id="KAK9932867.1"/>
    </source>
</evidence>
<accession>A0AAW1XAP3</accession>
<evidence type="ECO:0000256" key="1">
    <source>
        <dbReference type="SAM" id="MobiDB-lite"/>
    </source>
</evidence>
<feature type="compositionally biased region" description="Basic residues" evidence="1">
    <location>
        <begin position="20"/>
        <end position="29"/>
    </location>
</feature>
<feature type="compositionally biased region" description="Basic residues" evidence="1">
    <location>
        <begin position="1"/>
        <end position="11"/>
    </location>
</feature>
<evidence type="ECO:0000313" key="3">
    <source>
        <dbReference type="Proteomes" id="UP001457282"/>
    </source>
</evidence>